<dbReference type="Proteomes" id="UP000004095">
    <property type="component" value="Unassembled WGS sequence"/>
</dbReference>
<protein>
    <recommendedName>
        <fullName evidence="4">Lipoprotein</fullName>
    </recommendedName>
</protein>
<organism evidence="2 3">
    <name type="scientific">Microscilla marina ATCC 23134</name>
    <dbReference type="NCBI Taxonomy" id="313606"/>
    <lineage>
        <taxon>Bacteria</taxon>
        <taxon>Pseudomonadati</taxon>
        <taxon>Bacteroidota</taxon>
        <taxon>Cytophagia</taxon>
        <taxon>Cytophagales</taxon>
        <taxon>Microscillaceae</taxon>
        <taxon>Microscilla</taxon>
    </lineage>
</organism>
<sequence>MKKQLFILLALAVVVSGVFAFTTVNKVDGPKFKWSKTIHDFGKIEQGKPVKTAFEFTNSGNAPIIITKVQTSCGCTASEYPKTPIMPGQTKKIKVGYNAAAMGTFSKTITVMSNSEKPTTVLFIKGEVVAKKK</sequence>
<proteinExistence type="predicted"/>
<evidence type="ECO:0000313" key="2">
    <source>
        <dbReference type="EMBL" id="EAY30596.1"/>
    </source>
</evidence>
<feature type="signal peptide" evidence="1">
    <location>
        <begin position="1"/>
        <end position="20"/>
    </location>
</feature>
<dbReference type="Pfam" id="PF07610">
    <property type="entry name" value="DUF1573"/>
    <property type="match status" value="1"/>
</dbReference>
<keyword evidence="3" id="KW-1185">Reference proteome</keyword>
<name>A1ZGH9_MICM2</name>
<accession>A1ZGH9</accession>
<dbReference type="InterPro" id="IPR013783">
    <property type="entry name" value="Ig-like_fold"/>
</dbReference>
<dbReference type="PANTHER" id="PTHR37833:SF1">
    <property type="entry name" value="SIGNAL PEPTIDE PROTEIN"/>
    <property type="match status" value="1"/>
</dbReference>
<dbReference type="AlphaFoldDB" id="A1ZGH9"/>
<dbReference type="eggNOG" id="ENOG5031NHZ">
    <property type="taxonomic scope" value="Bacteria"/>
</dbReference>
<evidence type="ECO:0000256" key="1">
    <source>
        <dbReference type="SAM" id="SignalP"/>
    </source>
</evidence>
<dbReference type="InterPro" id="IPR011467">
    <property type="entry name" value="DUF1573"/>
</dbReference>
<evidence type="ECO:0008006" key="4">
    <source>
        <dbReference type="Google" id="ProtNLM"/>
    </source>
</evidence>
<dbReference type="RefSeq" id="WP_002694890.1">
    <property type="nucleotide sequence ID" value="NZ_AAWS01000006.1"/>
</dbReference>
<reference evidence="2 3" key="1">
    <citation type="submission" date="2007-01" db="EMBL/GenBank/DDBJ databases">
        <authorList>
            <person name="Haygood M."/>
            <person name="Podell S."/>
            <person name="Anderson C."/>
            <person name="Hopkinson B."/>
            <person name="Roe K."/>
            <person name="Barbeau K."/>
            <person name="Gaasterland T."/>
            <person name="Ferriera S."/>
            <person name="Johnson J."/>
            <person name="Kravitz S."/>
            <person name="Beeson K."/>
            <person name="Sutton G."/>
            <person name="Rogers Y.-H."/>
            <person name="Friedman R."/>
            <person name="Frazier M."/>
            <person name="Venter J.C."/>
        </authorList>
    </citation>
    <scope>NUCLEOTIDE SEQUENCE [LARGE SCALE GENOMIC DNA]</scope>
    <source>
        <strain evidence="2 3">ATCC 23134</strain>
    </source>
</reference>
<dbReference type="Gene3D" id="2.60.40.10">
    <property type="entry name" value="Immunoglobulins"/>
    <property type="match status" value="1"/>
</dbReference>
<comment type="caution">
    <text evidence="2">The sequence shown here is derived from an EMBL/GenBank/DDBJ whole genome shotgun (WGS) entry which is preliminary data.</text>
</comment>
<keyword evidence="1" id="KW-0732">Signal</keyword>
<dbReference type="OrthoDB" id="826619at2"/>
<gene>
    <name evidence="2" type="ORF">M23134_03234</name>
</gene>
<dbReference type="EMBL" id="AAWS01000006">
    <property type="protein sequence ID" value="EAY30596.1"/>
    <property type="molecule type" value="Genomic_DNA"/>
</dbReference>
<evidence type="ECO:0000313" key="3">
    <source>
        <dbReference type="Proteomes" id="UP000004095"/>
    </source>
</evidence>
<feature type="chain" id="PRO_5002642165" description="Lipoprotein" evidence="1">
    <location>
        <begin position="21"/>
        <end position="133"/>
    </location>
</feature>
<dbReference type="PANTHER" id="PTHR37833">
    <property type="entry name" value="LIPOPROTEIN-RELATED"/>
    <property type="match status" value="1"/>
</dbReference>